<accession>A0A2G9UCA0</accession>
<feature type="non-terminal residue" evidence="2">
    <location>
        <position position="1"/>
    </location>
</feature>
<dbReference type="InterPro" id="IPR036899">
    <property type="entry name" value="Ribosomal_uL13_sf"/>
</dbReference>
<dbReference type="GO" id="GO:0005840">
    <property type="term" value="C:ribosome"/>
    <property type="evidence" value="ECO:0007669"/>
    <property type="project" value="InterPro"/>
</dbReference>
<dbReference type="GO" id="GO:0006412">
    <property type="term" value="P:translation"/>
    <property type="evidence" value="ECO:0007669"/>
    <property type="project" value="InterPro"/>
</dbReference>
<reference evidence="2 3" key="1">
    <citation type="submission" date="2015-09" db="EMBL/GenBank/DDBJ databases">
        <title>Draft genome of the parasitic nematode Teladorsagia circumcincta isolate WARC Sus (inbred).</title>
        <authorList>
            <person name="Mitreva M."/>
        </authorList>
    </citation>
    <scope>NUCLEOTIDE SEQUENCE [LARGE SCALE GENOMIC DNA]</scope>
    <source>
        <strain evidence="2 3">S</strain>
    </source>
</reference>
<gene>
    <name evidence="2" type="ORF">TELCIR_10371</name>
</gene>
<dbReference type="OrthoDB" id="274622at2759"/>
<name>A0A2G9UCA0_TELCI</name>
<organism evidence="2 3">
    <name type="scientific">Teladorsagia circumcincta</name>
    <name type="common">Brown stomach worm</name>
    <name type="synonym">Ostertagia circumcincta</name>
    <dbReference type="NCBI Taxonomy" id="45464"/>
    <lineage>
        <taxon>Eukaryota</taxon>
        <taxon>Metazoa</taxon>
        <taxon>Ecdysozoa</taxon>
        <taxon>Nematoda</taxon>
        <taxon>Chromadorea</taxon>
        <taxon>Rhabditida</taxon>
        <taxon>Rhabditina</taxon>
        <taxon>Rhabditomorpha</taxon>
        <taxon>Strongyloidea</taxon>
        <taxon>Trichostrongylidae</taxon>
        <taxon>Teladorsagia</taxon>
    </lineage>
</organism>
<dbReference type="EMBL" id="KZ347375">
    <property type="protein sequence ID" value="PIO67864.1"/>
    <property type="molecule type" value="Genomic_DNA"/>
</dbReference>
<sequence length="137" mass="15948">VYKGLGNNLLRQRHIQRLHLFPDMEMPDFVRENLGNQLEQIQRVPKRSDEYTPEERARFSRLLRFPADHVEKWERSIPNPGRYEKPGLKGEPSDYETGTTDDSHSLRHKRQHAIALSGRDSDTVPCAPHSSPRHTSK</sequence>
<evidence type="ECO:0000256" key="1">
    <source>
        <dbReference type="SAM" id="MobiDB-lite"/>
    </source>
</evidence>
<proteinExistence type="predicted"/>
<evidence type="ECO:0000313" key="3">
    <source>
        <dbReference type="Proteomes" id="UP000230423"/>
    </source>
</evidence>
<keyword evidence="3" id="KW-1185">Reference proteome</keyword>
<dbReference type="GO" id="GO:0003735">
    <property type="term" value="F:structural constituent of ribosome"/>
    <property type="evidence" value="ECO:0007669"/>
    <property type="project" value="InterPro"/>
</dbReference>
<dbReference type="Proteomes" id="UP000230423">
    <property type="component" value="Unassembled WGS sequence"/>
</dbReference>
<dbReference type="Gene3D" id="3.90.1180.10">
    <property type="entry name" value="Ribosomal protein L13"/>
    <property type="match status" value="1"/>
</dbReference>
<feature type="region of interest" description="Disordered" evidence="1">
    <location>
        <begin position="76"/>
        <end position="137"/>
    </location>
</feature>
<feature type="compositionally biased region" description="Basic and acidic residues" evidence="1">
    <location>
        <begin position="82"/>
        <end position="92"/>
    </location>
</feature>
<protein>
    <submittedName>
        <fullName evidence="2">Uncharacterized protein</fullName>
    </submittedName>
</protein>
<dbReference type="AlphaFoldDB" id="A0A2G9UCA0"/>
<evidence type="ECO:0000313" key="2">
    <source>
        <dbReference type="EMBL" id="PIO67864.1"/>
    </source>
</evidence>